<comment type="caution">
    <text evidence="1">The sequence shown here is derived from an EMBL/GenBank/DDBJ whole genome shotgun (WGS) entry which is preliminary data.</text>
</comment>
<organism evidence="1 2">
    <name type="scientific">Metabacillus fastidiosus</name>
    <dbReference type="NCBI Taxonomy" id="1458"/>
    <lineage>
        <taxon>Bacteria</taxon>
        <taxon>Bacillati</taxon>
        <taxon>Bacillota</taxon>
        <taxon>Bacilli</taxon>
        <taxon>Bacillales</taxon>
        <taxon>Bacillaceae</taxon>
        <taxon>Metabacillus</taxon>
    </lineage>
</organism>
<accession>A0ABU6P503</accession>
<evidence type="ECO:0000313" key="1">
    <source>
        <dbReference type="EMBL" id="MED4403629.1"/>
    </source>
</evidence>
<dbReference type="EMBL" id="JARTFS010000018">
    <property type="protein sequence ID" value="MED4403629.1"/>
    <property type="molecule type" value="Genomic_DNA"/>
</dbReference>
<dbReference type="Proteomes" id="UP001342826">
    <property type="component" value="Unassembled WGS sequence"/>
</dbReference>
<protein>
    <recommendedName>
        <fullName evidence="3">DUF2642 domain-containing protein</fullName>
    </recommendedName>
</protein>
<name>A0ABU6P503_9BACI</name>
<evidence type="ECO:0008006" key="3">
    <source>
        <dbReference type="Google" id="ProtNLM"/>
    </source>
</evidence>
<proteinExistence type="predicted"/>
<evidence type="ECO:0000313" key="2">
    <source>
        <dbReference type="Proteomes" id="UP001342826"/>
    </source>
</evidence>
<reference evidence="1 2" key="1">
    <citation type="submission" date="2023-03" db="EMBL/GenBank/DDBJ databases">
        <title>Bacillus Genome Sequencing.</title>
        <authorList>
            <person name="Dunlap C."/>
        </authorList>
    </citation>
    <scope>NUCLEOTIDE SEQUENCE [LARGE SCALE GENOMIC DNA]</scope>
    <source>
        <strain evidence="1 2">NRS-1717</strain>
    </source>
</reference>
<dbReference type="RefSeq" id="WP_235843044.1">
    <property type="nucleotide sequence ID" value="NZ_JARTFQ010000006.1"/>
</dbReference>
<dbReference type="GeneID" id="301142224"/>
<keyword evidence="2" id="KW-1185">Reference proteome</keyword>
<sequence>MDLNINFPTINNIHDEALIQEFKQGVGAKIFVLTPSYPFVFIGIIQEVVEDYVVIDVETTTISELENRQWFLHIDQIEVFYIEQIGKPRIPELRID</sequence>
<gene>
    <name evidence="1" type="ORF">P9271_20165</name>
</gene>